<dbReference type="RefSeq" id="WP_088873005.1">
    <property type="nucleotide sequence ID" value="NZ_CP022111.1"/>
</dbReference>
<dbReference type="InterPro" id="IPR050266">
    <property type="entry name" value="AB_hydrolase_sf"/>
</dbReference>
<protein>
    <submittedName>
        <fullName evidence="2">Alpha/beta hydrolase</fullName>
    </submittedName>
</protein>
<dbReference type="PANTHER" id="PTHR43798">
    <property type="entry name" value="MONOACYLGLYCEROL LIPASE"/>
    <property type="match status" value="1"/>
</dbReference>
<dbReference type="SUPFAM" id="SSF53474">
    <property type="entry name" value="alpha/beta-Hydrolases"/>
    <property type="match status" value="1"/>
</dbReference>
<keyword evidence="3" id="KW-1185">Reference proteome</keyword>
<accession>A0A248JUZ1</accession>
<sequence>MTTDILGVTLHGTGPEPVLVLHDWLGDASSYAPMRPYLDEKRYTYAFADLRGYGRSLHLRGACTIDEVAADCLALADHLGWQHFHIMGHSMTGMATQRLAADAPSRVKSAIAVCPLSAAGSPLPDEAAAFFARTCEDDDAFRRLVKYVTGLSDQWAEVKLRQNRDRVAPQCRPHYLRMMRTTHFVDEVRGLSTPFLVVVGDRDPGLDAAMMERTFLAWHPNATLMVMPNCGHYPMQECPPRFAQMIENFLDSQAG</sequence>
<dbReference type="Gene3D" id="3.40.50.1820">
    <property type="entry name" value="alpha/beta hydrolase"/>
    <property type="match status" value="1"/>
</dbReference>
<dbReference type="InterPro" id="IPR029058">
    <property type="entry name" value="AB_hydrolase_fold"/>
</dbReference>
<proteinExistence type="predicted"/>
<dbReference type="AlphaFoldDB" id="A0A248JUZ1"/>
<evidence type="ECO:0000259" key="1">
    <source>
        <dbReference type="Pfam" id="PF00561"/>
    </source>
</evidence>
<dbReference type="Pfam" id="PF00561">
    <property type="entry name" value="Abhydrolase_1"/>
    <property type="match status" value="1"/>
</dbReference>
<feature type="domain" description="AB hydrolase-1" evidence="1">
    <location>
        <begin position="17"/>
        <end position="234"/>
    </location>
</feature>
<name>A0A248JUZ1_9PROT</name>
<organism evidence="2 3">
    <name type="scientific">Nitrospirillum viridazoti CBAmc</name>
    <dbReference type="NCBI Taxonomy" id="1441467"/>
    <lineage>
        <taxon>Bacteria</taxon>
        <taxon>Pseudomonadati</taxon>
        <taxon>Pseudomonadota</taxon>
        <taxon>Alphaproteobacteria</taxon>
        <taxon>Rhodospirillales</taxon>
        <taxon>Azospirillaceae</taxon>
        <taxon>Nitrospirillum</taxon>
        <taxon>Nitrospirillum viridazoti</taxon>
    </lineage>
</organism>
<evidence type="ECO:0000313" key="3">
    <source>
        <dbReference type="Proteomes" id="UP000197153"/>
    </source>
</evidence>
<keyword evidence="2" id="KW-0378">Hydrolase</keyword>
<dbReference type="EMBL" id="CP022111">
    <property type="protein sequence ID" value="ASG22419.1"/>
    <property type="molecule type" value="Genomic_DNA"/>
</dbReference>
<gene>
    <name evidence="2" type="ORF">Y958_15855</name>
</gene>
<dbReference type="InterPro" id="IPR000073">
    <property type="entry name" value="AB_hydrolase_1"/>
</dbReference>
<reference evidence="2 3" key="1">
    <citation type="submission" date="2017-06" db="EMBL/GenBank/DDBJ databases">
        <title>Complete genome sequence of Nitrospirillum amazonense strain CBAmC, an endophytic nitrogen-fixing and plant growth-promoting bacterium, isolated from sugarcane.</title>
        <authorList>
            <person name="Schwab S."/>
            <person name="dos Santos Teixeira K.R."/>
            <person name="Simoes Araujo J.L."/>
            <person name="Soares Vidal M."/>
            <person name="Borges de Freitas H.R."/>
            <person name="Rivello Crivelaro A.L."/>
            <person name="Bueno de Camargo Nunes A."/>
            <person name="dos Santos C.M."/>
            <person name="Palmeira da Silva Rosa D."/>
            <person name="da Silva Padilha D."/>
            <person name="da Silva E."/>
            <person name="Araujo Terra L."/>
            <person name="Soares Mendes V."/>
            <person name="Farinelli L."/>
            <person name="Magalhaes Cruz L."/>
            <person name="Baldani J.I."/>
        </authorList>
    </citation>
    <scope>NUCLEOTIDE SEQUENCE [LARGE SCALE GENOMIC DNA]</scope>
    <source>
        <strain evidence="2 3">CBAmC</strain>
    </source>
</reference>
<dbReference type="GO" id="GO:0016787">
    <property type="term" value="F:hydrolase activity"/>
    <property type="evidence" value="ECO:0007669"/>
    <property type="project" value="UniProtKB-KW"/>
</dbReference>
<dbReference type="Proteomes" id="UP000197153">
    <property type="component" value="Chromosome 2"/>
</dbReference>
<evidence type="ECO:0000313" key="2">
    <source>
        <dbReference type="EMBL" id="ASG22419.1"/>
    </source>
</evidence>
<dbReference type="KEGG" id="nao:Y958_15855"/>